<dbReference type="CDD" id="cd18793">
    <property type="entry name" value="SF2_C_SNF"/>
    <property type="match status" value="1"/>
</dbReference>
<dbReference type="InterPro" id="IPR001650">
    <property type="entry name" value="Helicase_C-like"/>
</dbReference>
<dbReference type="SMART" id="SM00490">
    <property type="entry name" value="HELICc"/>
    <property type="match status" value="1"/>
</dbReference>
<dbReference type="PANTHER" id="PTHR45766">
    <property type="entry name" value="DNA ANNEALING HELICASE AND ENDONUCLEASE ZRANB3 FAMILY MEMBER"/>
    <property type="match status" value="1"/>
</dbReference>
<dbReference type="Pfam" id="PF13020">
    <property type="entry name" value="NOV_C"/>
    <property type="match status" value="1"/>
</dbReference>
<dbReference type="PANTHER" id="PTHR45766:SF6">
    <property type="entry name" value="SWI_SNF-RELATED MATRIX-ASSOCIATED ACTIN-DEPENDENT REGULATOR OF CHROMATIN SUBFAMILY A-LIKE PROTEIN 1"/>
    <property type="match status" value="1"/>
</dbReference>
<reference evidence="5 6" key="1">
    <citation type="submission" date="2020-11" db="EMBL/GenBank/DDBJ databases">
        <title>Pseudonocardia abyssalis sp. nov. and Pseudonocardia oceani sp. nov., description and phylogenomic analysis of two novel actinomycetes isolated from the deep Southern Ocean.</title>
        <authorList>
            <person name="Parra J."/>
        </authorList>
    </citation>
    <scope>NUCLEOTIDE SEQUENCE [LARGE SCALE GENOMIC DNA]</scope>
    <source>
        <strain evidence="6">KRD185</strain>
    </source>
</reference>
<feature type="domain" description="Helicase ATP-binding" evidence="3">
    <location>
        <begin position="114"/>
        <end position="286"/>
    </location>
</feature>
<feature type="region of interest" description="Disordered" evidence="2">
    <location>
        <begin position="954"/>
        <end position="978"/>
    </location>
</feature>
<evidence type="ECO:0000259" key="4">
    <source>
        <dbReference type="PROSITE" id="PS51194"/>
    </source>
</evidence>
<dbReference type="InterPro" id="IPR014001">
    <property type="entry name" value="Helicase_ATP-bd"/>
</dbReference>
<dbReference type="CDD" id="cd18011">
    <property type="entry name" value="DEXDc_RapA"/>
    <property type="match status" value="1"/>
</dbReference>
<dbReference type="EMBL" id="JADQDF010000001">
    <property type="protein sequence ID" value="MBW0129513.1"/>
    <property type="molecule type" value="Genomic_DNA"/>
</dbReference>
<accession>A0ABS6UBB0</accession>
<sequence>MRASDLTAGVTVHGLRPSPVSVLANIPHGVDTLELVFRDSAGATDTQLLYPADLARLTVEQPGSRWSFDADGATFRLAAEALRIRMAGLHDPMLAVSSSNVRPLPHQIRAVYGELLPKTPLRFLLADDPGAGKTIMAGLYAKELILRGDLARMLIVAPGSLVEQWQDELAAKFGIDAEILSPDMAATAPDGNPFTRHPLLIARMDQLARSEDLRAHLATSEWDLVIVDEAHRMSARWWTGELRTTRRYELGQELGTVARHLLLMTATPHAGSEENYQLFLALLDPDRFEGRFRDGVHSTDTTGLMRRMVKEDLLTFEGRPLFPERIAETVPYELSGGEKNLYERVTQYVREEMNRAESLDAGRTRTVGFALTVLQRRLASSTHAILRSLERRRDRLKAKRQEMLDATHASVVEERLDYTLRANDIDDFESDELDAEQAEALEENIVDAATAAQSAVELAYEISQLDDLVTLATQVRDSGQDRKWAELRRLLLDEALLRDPDGAPRKLIVFTEHKDTLYYLVDQIRNVLGRDDAVLVIHGGTKRDDRRRAREEFTHDPARTVLVATDAAGEGMNLQAAHLMINYDLPWNPNRLEQRFGRIHRIGQENVCRLWNLVAEDTREGQVFARLLTKMEEQRKAYGGRLFDVLGDAFTETSLRDLLMDAVRYGDDPKRRKEMFQVVDAQVSNGLTELLIERALAQEALDPHELARLRQEMDEAAARRLQPHYVELFFRDAFARLGGRMSRREVGRHEISNVPATLRARQRPGARTPLTTRYERVTFEPGRVEGLGKRAELLAPGHPLMDTVLDATAEAHRTALERGALLFDPHDQGTVPRLVVALTGEVVDGTGRVVSKRFVFVTLTPDGEASTGGPAPYLDTEPLPEHARSAAKKVLAQPWLDGGVEALAGTWAVTHQQPEHLDDVRARMLPLLKKTTGAVRQRLLQQVNWHHSEAARLRDEIAAGKGGKSRQSPDRMESRARELEARLDARTAALSAEAQLAARAPTVVGAALIIPAGLVTGSTGQHPVDTTVSERRAVDAVLAAEVALGRDPEEMPHNNPGYDVRTTTAGAPTVFIEVKGREAGADDFFVTYNEVLFGKNAGDNHRLALVSVSPDGPEHDELRYLTNPFRSTDLGGFTATGIRGDWNAMWNQGGPPQ</sequence>
<dbReference type="InterPro" id="IPR057342">
    <property type="entry name" value="DEXDc_RapA"/>
</dbReference>
<feature type="domain" description="Helicase C-terminal" evidence="4">
    <location>
        <begin position="491"/>
        <end position="659"/>
    </location>
</feature>
<dbReference type="Proteomes" id="UP000694300">
    <property type="component" value="Unassembled WGS sequence"/>
</dbReference>
<protein>
    <submittedName>
        <fullName evidence="5">DUF3883 domain-containing protein</fullName>
    </submittedName>
</protein>
<proteinExistence type="predicted"/>
<dbReference type="PROSITE" id="PS51194">
    <property type="entry name" value="HELICASE_CTER"/>
    <property type="match status" value="1"/>
</dbReference>
<keyword evidence="6" id="KW-1185">Reference proteome</keyword>
<gene>
    <name evidence="5" type="ORF">I4I82_17770</name>
</gene>
<feature type="compositionally biased region" description="Basic and acidic residues" evidence="2">
    <location>
        <begin position="967"/>
        <end position="978"/>
    </location>
</feature>
<evidence type="ECO:0000313" key="5">
    <source>
        <dbReference type="EMBL" id="MBW0129513.1"/>
    </source>
</evidence>
<dbReference type="InterPro" id="IPR000330">
    <property type="entry name" value="SNF2_N"/>
</dbReference>
<keyword evidence="1" id="KW-0378">Hydrolase</keyword>
<organism evidence="5 6">
    <name type="scientific">Pseudonocardia oceani</name>
    <dbReference type="NCBI Taxonomy" id="2792013"/>
    <lineage>
        <taxon>Bacteria</taxon>
        <taxon>Bacillati</taxon>
        <taxon>Actinomycetota</taxon>
        <taxon>Actinomycetes</taxon>
        <taxon>Pseudonocardiales</taxon>
        <taxon>Pseudonocardiaceae</taxon>
        <taxon>Pseudonocardia</taxon>
    </lineage>
</organism>
<dbReference type="SMART" id="SM00487">
    <property type="entry name" value="DEXDc"/>
    <property type="match status" value="1"/>
</dbReference>
<name>A0ABS6UBB0_9PSEU</name>
<dbReference type="PROSITE" id="PS51192">
    <property type="entry name" value="HELICASE_ATP_BIND_1"/>
    <property type="match status" value="1"/>
</dbReference>
<evidence type="ECO:0000256" key="2">
    <source>
        <dbReference type="SAM" id="MobiDB-lite"/>
    </source>
</evidence>
<evidence type="ECO:0000256" key="1">
    <source>
        <dbReference type="ARBA" id="ARBA00022801"/>
    </source>
</evidence>
<dbReference type="InterPro" id="IPR024975">
    <property type="entry name" value="NOV_C"/>
</dbReference>
<dbReference type="InterPro" id="IPR049730">
    <property type="entry name" value="SNF2/RAD54-like_C"/>
</dbReference>
<dbReference type="RefSeq" id="WP_218590223.1">
    <property type="nucleotide sequence ID" value="NZ_JADQDE010000046.1"/>
</dbReference>
<dbReference type="Pfam" id="PF00271">
    <property type="entry name" value="Helicase_C"/>
    <property type="match status" value="1"/>
</dbReference>
<dbReference type="Pfam" id="PF00176">
    <property type="entry name" value="SNF2-rel_dom"/>
    <property type="match status" value="1"/>
</dbReference>
<evidence type="ECO:0000313" key="6">
    <source>
        <dbReference type="Proteomes" id="UP000694300"/>
    </source>
</evidence>
<comment type="caution">
    <text evidence="5">The sequence shown here is derived from an EMBL/GenBank/DDBJ whole genome shotgun (WGS) entry which is preliminary data.</text>
</comment>
<evidence type="ECO:0000259" key="3">
    <source>
        <dbReference type="PROSITE" id="PS51192"/>
    </source>
</evidence>